<evidence type="ECO:0000313" key="2">
    <source>
        <dbReference type="EMBL" id="SFS12798.1"/>
    </source>
</evidence>
<gene>
    <name evidence="2" type="ORF">SAMN05216559_4130</name>
</gene>
<evidence type="ECO:0000256" key="1">
    <source>
        <dbReference type="SAM" id="MobiDB-lite"/>
    </source>
</evidence>
<dbReference type="Proteomes" id="UP000199062">
    <property type="component" value="Unassembled WGS sequence"/>
</dbReference>
<feature type="region of interest" description="Disordered" evidence="1">
    <location>
        <begin position="1"/>
        <end position="20"/>
    </location>
</feature>
<sequence>MSADAREKARKNGLRSGKGRRLLSRLLGRVDDEDE</sequence>
<reference evidence="2 3" key="1">
    <citation type="submission" date="2016-10" db="EMBL/GenBank/DDBJ databases">
        <authorList>
            <person name="de Groot N.N."/>
        </authorList>
    </citation>
    <scope>NUCLEOTIDE SEQUENCE [LARGE SCALE GENOMIC DNA]</scope>
    <source>
        <strain evidence="2 3">CGMCC 1.10457</strain>
    </source>
</reference>
<evidence type="ECO:0000313" key="3">
    <source>
        <dbReference type="Proteomes" id="UP000199062"/>
    </source>
</evidence>
<keyword evidence="3" id="KW-1185">Reference proteome</keyword>
<feature type="compositionally biased region" description="Basic residues" evidence="1">
    <location>
        <begin position="8"/>
        <end position="20"/>
    </location>
</feature>
<dbReference type="STRING" id="767519.SAMN05216559_4130"/>
<protein>
    <submittedName>
        <fullName evidence="2">Uncharacterized protein</fullName>
    </submittedName>
</protein>
<organism evidence="2 3">
    <name type="scientific">Halomicrobium zhouii</name>
    <dbReference type="NCBI Taxonomy" id="767519"/>
    <lineage>
        <taxon>Archaea</taxon>
        <taxon>Methanobacteriati</taxon>
        <taxon>Methanobacteriota</taxon>
        <taxon>Stenosarchaea group</taxon>
        <taxon>Halobacteria</taxon>
        <taxon>Halobacteriales</taxon>
        <taxon>Haloarculaceae</taxon>
        <taxon>Halomicrobium</taxon>
    </lineage>
</organism>
<dbReference type="AlphaFoldDB" id="A0A1I6MB12"/>
<dbReference type="EMBL" id="FOZK01000006">
    <property type="protein sequence ID" value="SFS12798.1"/>
    <property type="molecule type" value="Genomic_DNA"/>
</dbReference>
<name>A0A1I6MB12_9EURY</name>
<proteinExistence type="predicted"/>
<accession>A0A1I6MB12</accession>